<evidence type="ECO:0000256" key="3">
    <source>
        <dbReference type="ARBA" id="ARBA00023014"/>
    </source>
</evidence>
<dbReference type="InterPro" id="IPR001433">
    <property type="entry name" value="OxRdtase_FAD/NAD-bd"/>
</dbReference>
<feature type="region of interest" description="Disordered" evidence="4">
    <location>
        <begin position="1"/>
        <end position="22"/>
    </location>
</feature>
<keyword evidence="2" id="KW-0479">Metal-binding</keyword>
<dbReference type="SUPFAM" id="SSF63380">
    <property type="entry name" value="Riboflavin synthase domain-like"/>
    <property type="match status" value="1"/>
</dbReference>
<organism evidence="6 7">
    <name type="scientific">Micromonospora carbonacea</name>
    <dbReference type="NCBI Taxonomy" id="47853"/>
    <lineage>
        <taxon>Bacteria</taxon>
        <taxon>Bacillati</taxon>
        <taxon>Actinomycetota</taxon>
        <taxon>Actinomycetes</taxon>
        <taxon>Micromonosporales</taxon>
        <taxon>Micromonosporaceae</taxon>
        <taxon>Micromonospora</taxon>
    </lineage>
</organism>
<dbReference type="EMBL" id="FMCT01000002">
    <property type="protein sequence ID" value="SCE79057.1"/>
    <property type="molecule type" value="Genomic_DNA"/>
</dbReference>
<dbReference type="Gene3D" id="2.40.30.10">
    <property type="entry name" value="Translation factors"/>
    <property type="match status" value="1"/>
</dbReference>
<dbReference type="PRINTS" id="PR00371">
    <property type="entry name" value="FPNCR"/>
</dbReference>
<dbReference type="PANTHER" id="PTHR47354">
    <property type="entry name" value="NADH OXIDOREDUCTASE HCR"/>
    <property type="match status" value="1"/>
</dbReference>
<keyword evidence="3" id="KW-0411">Iron-sulfur</keyword>
<dbReference type="InterPro" id="IPR009050">
    <property type="entry name" value="Globin-like_sf"/>
</dbReference>
<feature type="region of interest" description="Disordered" evidence="4">
    <location>
        <begin position="395"/>
        <end position="422"/>
    </location>
</feature>
<dbReference type="Proteomes" id="UP000183585">
    <property type="component" value="Unassembled WGS sequence"/>
</dbReference>
<proteinExistence type="predicted"/>
<dbReference type="PRINTS" id="PR00410">
    <property type="entry name" value="PHEHYDRXLASE"/>
</dbReference>
<keyword evidence="7" id="KW-1185">Reference proteome</keyword>
<name>A0A1C4V540_9ACTN</name>
<dbReference type="PROSITE" id="PS51384">
    <property type="entry name" value="FAD_FR"/>
    <property type="match status" value="1"/>
</dbReference>
<comment type="cofactor">
    <cofactor evidence="1">
        <name>FAD</name>
        <dbReference type="ChEBI" id="CHEBI:57692"/>
    </cofactor>
</comment>
<evidence type="ECO:0000256" key="1">
    <source>
        <dbReference type="ARBA" id="ARBA00001974"/>
    </source>
</evidence>
<dbReference type="Pfam" id="PF00175">
    <property type="entry name" value="NAD_binding_1"/>
    <property type="match status" value="1"/>
</dbReference>
<feature type="compositionally biased region" description="Polar residues" evidence="4">
    <location>
        <begin position="1"/>
        <end position="10"/>
    </location>
</feature>
<dbReference type="SUPFAM" id="SSF52343">
    <property type="entry name" value="Ferredoxin reductase-like, C-terminal NADP-linked domain"/>
    <property type="match status" value="1"/>
</dbReference>
<dbReference type="InterPro" id="IPR001709">
    <property type="entry name" value="Flavoprot_Pyr_Nucl_cyt_Rdtase"/>
</dbReference>
<protein>
    <submittedName>
        <fullName evidence="6">NAD(P)H-flavin reductase</fullName>
    </submittedName>
</protein>
<dbReference type="PANTHER" id="PTHR47354:SF5">
    <property type="entry name" value="PROTEIN RFBI"/>
    <property type="match status" value="1"/>
</dbReference>
<dbReference type="RefSeq" id="WP_074472912.1">
    <property type="nucleotide sequence ID" value="NZ_FMCT01000002.1"/>
</dbReference>
<dbReference type="InterPro" id="IPR017927">
    <property type="entry name" value="FAD-bd_FR_type"/>
</dbReference>
<dbReference type="InterPro" id="IPR039261">
    <property type="entry name" value="FNR_nucleotide-bd"/>
</dbReference>
<keyword evidence="2" id="KW-0408">Iron</keyword>
<accession>A0A1C4V540</accession>
<dbReference type="Gene3D" id="3.40.50.80">
    <property type="entry name" value="Nucleotide-binding domain of ferredoxin-NADP reductase (FNR) module"/>
    <property type="match status" value="1"/>
</dbReference>
<evidence type="ECO:0000313" key="7">
    <source>
        <dbReference type="Proteomes" id="UP000183585"/>
    </source>
</evidence>
<evidence type="ECO:0000256" key="2">
    <source>
        <dbReference type="ARBA" id="ARBA00022714"/>
    </source>
</evidence>
<evidence type="ECO:0000259" key="5">
    <source>
        <dbReference type="PROSITE" id="PS51384"/>
    </source>
</evidence>
<gene>
    <name evidence="6" type="ORF">GA0070563_10237</name>
</gene>
<dbReference type="GO" id="GO:0051537">
    <property type="term" value="F:2 iron, 2 sulfur cluster binding"/>
    <property type="evidence" value="ECO:0007669"/>
    <property type="project" value="UniProtKB-KW"/>
</dbReference>
<feature type="domain" description="FAD-binding FR-type" evidence="5">
    <location>
        <begin position="155"/>
        <end position="255"/>
    </location>
</feature>
<dbReference type="SUPFAM" id="SSF46458">
    <property type="entry name" value="Globin-like"/>
    <property type="match status" value="1"/>
</dbReference>
<dbReference type="Pfam" id="PF00970">
    <property type="entry name" value="FAD_binding_6"/>
    <property type="match status" value="1"/>
</dbReference>
<dbReference type="InterPro" id="IPR008333">
    <property type="entry name" value="Cbr1-like_FAD-bd_dom"/>
</dbReference>
<evidence type="ECO:0000256" key="4">
    <source>
        <dbReference type="SAM" id="MobiDB-lite"/>
    </source>
</evidence>
<evidence type="ECO:0000313" key="6">
    <source>
        <dbReference type="EMBL" id="SCE79057.1"/>
    </source>
</evidence>
<dbReference type="GO" id="GO:0016491">
    <property type="term" value="F:oxidoreductase activity"/>
    <property type="evidence" value="ECO:0007669"/>
    <property type="project" value="InterPro"/>
</dbReference>
<dbReference type="InterPro" id="IPR017938">
    <property type="entry name" value="Riboflavin_synthase-like_b-brl"/>
</dbReference>
<keyword evidence="2" id="KW-0001">2Fe-2S</keyword>
<reference evidence="7" key="1">
    <citation type="submission" date="2016-06" db="EMBL/GenBank/DDBJ databases">
        <authorList>
            <person name="Varghese N."/>
            <person name="Submissions Spin"/>
        </authorList>
    </citation>
    <scope>NUCLEOTIDE SEQUENCE [LARGE SCALE GENOMIC DNA]</scope>
    <source>
        <strain evidence="7">DSM 43168</strain>
    </source>
</reference>
<sequence>MHTHLASAQGQPPPMNAEGGAATRLKPNGLHVSWTTLTPRIHHASNYFWCLLADRGMRLLPERDAQLFLATVGHLIAGGDNHAGRTALLAAFAPTYRYLGLQPYHHQMLVDALTATVARHAPTAWTSTIADQWRRHGHHVLNLTHRAAHRLTTTLPWTPAQIIGRDPATDTTTVLTLRPRRRLQYEPGQALPVTTPHRPGTWRWYSPANAPRPDGTIELHVRAIPDGPVSPCLTHHAAVGEYVWLGPPYHAGLTLDPDHHGDLLLAAGGTGLAPLRAIVEHLTITGAANGRQRRVTLIVGARTLEDLYDSITLDTLQTAYPEWLTIRPTFTDDPLVDPAAQGDVLTAVLDHYRPGHHVHVAGPPALIDHARHRLPLAGIPADHLHLAETFTRPTAPAVEPAGGTRFSRRQDTITRRKATPLR</sequence>
<dbReference type="AlphaFoldDB" id="A0A1C4V540"/>
<dbReference type="InterPro" id="IPR050415">
    <property type="entry name" value="MRET"/>
</dbReference>